<dbReference type="PANTHER" id="PTHR22901">
    <property type="entry name" value="SIALATE O-ACETYLESTERASE"/>
    <property type="match status" value="1"/>
</dbReference>
<evidence type="ECO:0000313" key="5">
    <source>
        <dbReference type="Proteomes" id="UP000027982"/>
    </source>
</evidence>
<dbReference type="InterPro" id="IPR013783">
    <property type="entry name" value="Ig-like_fold"/>
</dbReference>
<dbReference type="InterPro" id="IPR039329">
    <property type="entry name" value="SIAE"/>
</dbReference>
<organism evidence="4 5">
    <name type="scientific">Fimbriimonas ginsengisoli Gsoil 348</name>
    <dbReference type="NCBI Taxonomy" id="661478"/>
    <lineage>
        <taxon>Bacteria</taxon>
        <taxon>Bacillati</taxon>
        <taxon>Armatimonadota</taxon>
        <taxon>Fimbriimonadia</taxon>
        <taxon>Fimbriimonadales</taxon>
        <taxon>Fimbriimonadaceae</taxon>
        <taxon>Fimbriimonas</taxon>
    </lineage>
</organism>
<dbReference type="Gene3D" id="3.40.50.1110">
    <property type="entry name" value="SGNH hydrolase"/>
    <property type="match status" value="2"/>
</dbReference>
<dbReference type="InterPro" id="IPR008979">
    <property type="entry name" value="Galactose-bd-like_sf"/>
</dbReference>
<feature type="signal peptide" evidence="2">
    <location>
        <begin position="1"/>
        <end position="23"/>
    </location>
</feature>
<dbReference type="GO" id="GO:0001681">
    <property type="term" value="F:sialate O-acetylesterase activity"/>
    <property type="evidence" value="ECO:0007669"/>
    <property type="project" value="InterPro"/>
</dbReference>
<keyword evidence="1" id="KW-0378">Hydrolase</keyword>
<dbReference type="KEGG" id="fgi:OP10G_4440"/>
<dbReference type="AlphaFoldDB" id="A0A068NWA0"/>
<dbReference type="Proteomes" id="UP000027982">
    <property type="component" value="Chromosome"/>
</dbReference>
<gene>
    <name evidence="4" type="ORF">OP10G_4440</name>
</gene>
<dbReference type="InterPro" id="IPR005181">
    <property type="entry name" value="SASA"/>
</dbReference>
<dbReference type="PANTHER" id="PTHR22901:SF0">
    <property type="entry name" value="SIALATE O-ACETYLESTERASE"/>
    <property type="match status" value="1"/>
</dbReference>
<sequence length="661" mass="73105">MPLLAAALLLAQAPTLHVPAIFADNMVLQRNQPLPFFGTAQPGTHIDVTLNGHHAYTNAKRDGTWMVKLRPMDAGGPYTATITGDGTITLRNVMVGEVWLCSGQSNMEMRVGEARESQVAQSLADPDIRMFTVQHLSSEIPAPDVTGSWVTSSGDSVVNFSAVAYWYAVELHKKLGVPIGLIHSSWGGTPIEAWTSRHAYNVKPTLAPIVKNYLAGLHDFPERKAEYDRKLADWKESVYHTDTGNDGFGMRYPEPDCDTTSWRQVTLPNLLEVTENRQMDGAVWYRKTIDVPAEWAGKPLRLVLGTIKDFDITYFNGRRIGAIDDRTPYWYAVDRVYPVPPALVHAGANTIAVRIFNQFGPGGFTGGANQLKIAPADGSGEPIFLEGAWLSKVERYIEPATEEVVNSKPQPPFGPGHPWAPGGLYNGMIDPLIPYAIKGVLWYQGEANVNYAYQYRELFPTLIEDWRRRWEEGDMPFYFVQLAGYTERLNDPVESNWAELREAQAKALALPNTGMATAVDIGEANDIHPKNKREVGRRLALIALARDYGQKVIYTGPTMREVKFEGSEAHIQYDNVADGLKSVDGSALGAFTIAGEDHKFYWGVAKLVGNTVVVSNPYVPKPVAVRYAWANNPYVNLANSEGLPALPFRTDDWPGITSGAR</sequence>
<accession>A0A068NWA0</accession>
<dbReference type="RefSeq" id="WP_025228312.1">
    <property type="nucleotide sequence ID" value="NZ_CP007139.1"/>
</dbReference>
<keyword evidence="2" id="KW-0732">Signal</keyword>
<proteinExistence type="predicted"/>
<name>A0A068NWA0_FIMGI</name>
<reference evidence="4 5" key="1">
    <citation type="journal article" date="2014" name="PLoS ONE">
        <title>The first complete genome sequence of the class fimbriimonadia in the phylum armatimonadetes.</title>
        <authorList>
            <person name="Hu Z.Y."/>
            <person name="Wang Y.Z."/>
            <person name="Im W.T."/>
            <person name="Wang S.Y."/>
            <person name="Zhao G.P."/>
            <person name="Zheng H.J."/>
            <person name="Quan Z.X."/>
        </authorList>
    </citation>
    <scope>NUCLEOTIDE SEQUENCE [LARGE SCALE GENOMIC DNA]</scope>
    <source>
        <strain evidence="4">Gsoil 348</strain>
    </source>
</reference>
<dbReference type="InterPro" id="IPR036514">
    <property type="entry name" value="SGNH_hydro_sf"/>
</dbReference>
<protein>
    <submittedName>
        <fullName evidence="4">Sialic acid-specific 9-O-acetylesterase</fullName>
    </submittedName>
</protein>
<dbReference type="STRING" id="661478.OP10G_4440"/>
<feature type="chain" id="PRO_5001653975" evidence="2">
    <location>
        <begin position="24"/>
        <end position="661"/>
    </location>
</feature>
<dbReference type="SUPFAM" id="SSF52266">
    <property type="entry name" value="SGNH hydrolase"/>
    <property type="match status" value="1"/>
</dbReference>
<dbReference type="Gene3D" id="2.60.40.10">
    <property type="entry name" value="Immunoglobulins"/>
    <property type="match status" value="1"/>
</dbReference>
<dbReference type="HOGENOM" id="CLU_015150_2_0_0"/>
<dbReference type="GO" id="GO:0005975">
    <property type="term" value="P:carbohydrate metabolic process"/>
    <property type="evidence" value="ECO:0007669"/>
    <property type="project" value="TreeGrafter"/>
</dbReference>
<feature type="domain" description="Sialate O-acetylesterase" evidence="3">
    <location>
        <begin position="423"/>
        <end position="540"/>
    </location>
</feature>
<evidence type="ECO:0000256" key="2">
    <source>
        <dbReference type="SAM" id="SignalP"/>
    </source>
</evidence>
<keyword evidence="5" id="KW-1185">Reference proteome</keyword>
<dbReference type="OrthoDB" id="9795554at2"/>
<feature type="domain" description="Sialate O-acetylesterase" evidence="3">
    <location>
        <begin position="97"/>
        <end position="201"/>
    </location>
</feature>
<dbReference type="EMBL" id="CP007139">
    <property type="protein sequence ID" value="AIE87808.1"/>
    <property type="molecule type" value="Genomic_DNA"/>
</dbReference>
<evidence type="ECO:0000313" key="4">
    <source>
        <dbReference type="EMBL" id="AIE87808.1"/>
    </source>
</evidence>
<dbReference type="SUPFAM" id="SSF49785">
    <property type="entry name" value="Galactose-binding domain-like"/>
    <property type="match status" value="1"/>
</dbReference>
<dbReference type="Pfam" id="PF03629">
    <property type="entry name" value="SASA"/>
    <property type="match status" value="2"/>
</dbReference>
<dbReference type="eggNOG" id="COG3250">
    <property type="taxonomic scope" value="Bacteria"/>
</dbReference>
<evidence type="ECO:0000259" key="3">
    <source>
        <dbReference type="Pfam" id="PF03629"/>
    </source>
</evidence>
<evidence type="ECO:0000256" key="1">
    <source>
        <dbReference type="ARBA" id="ARBA00022801"/>
    </source>
</evidence>